<evidence type="ECO:0000256" key="3">
    <source>
        <dbReference type="ARBA" id="ARBA00022664"/>
    </source>
</evidence>
<dbReference type="GO" id="GO:0019843">
    <property type="term" value="F:rRNA binding"/>
    <property type="evidence" value="ECO:0007669"/>
    <property type="project" value="UniProtKB-KW"/>
</dbReference>
<dbReference type="SMART" id="SM00535">
    <property type="entry name" value="RIBOc"/>
    <property type="match status" value="1"/>
</dbReference>
<feature type="compositionally biased region" description="Basic and acidic residues" evidence="9">
    <location>
        <begin position="234"/>
        <end position="255"/>
    </location>
</feature>
<dbReference type="PANTHER" id="PTHR11207:SF0">
    <property type="entry name" value="RIBONUCLEASE 3"/>
    <property type="match status" value="1"/>
</dbReference>
<accession>A0A379DG02</accession>
<feature type="domain" description="DRBM" evidence="10">
    <location>
        <begin position="174"/>
        <end position="241"/>
    </location>
</feature>
<keyword evidence="7 8" id="KW-0694">RNA-binding</keyword>
<dbReference type="InterPro" id="IPR000999">
    <property type="entry name" value="RNase_III_dom"/>
</dbReference>
<feature type="domain" description="RNase III" evidence="11">
    <location>
        <begin position="20"/>
        <end position="145"/>
    </location>
</feature>
<reference evidence="12 13" key="1">
    <citation type="submission" date="2018-06" db="EMBL/GenBank/DDBJ databases">
        <authorList>
            <consortium name="Pathogen Informatics"/>
            <person name="Doyle S."/>
        </authorList>
    </citation>
    <scope>NUCLEOTIDE SEQUENCE [LARGE SCALE GENOMIC DNA]</scope>
    <source>
        <strain evidence="12 13">NCTC13100</strain>
    </source>
</reference>
<dbReference type="GO" id="GO:0004525">
    <property type="term" value="F:ribonuclease III activity"/>
    <property type="evidence" value="ECO:0007669"/>
    <property type="project" value="UniProtKB-UniRule"/>
</dbReference>
<evidence type="ECO:0000256" key="4">
    <source>
        <dbReference type="ARBA" id="ARBA00022722"/>
    </source>
</evidence>
<sequence>MFIDPTKIRRLLGRKTDEPLFYLTQVLGFKPRNLKYYNIAFRHVSCSLTDDKGVKINNERMEFLGDSVLSAVVSYYLYSRHPSWDEGRMSQRRSSLVKRAVNNAISRELCLDRFMIIKAEALSTSNDVYGNTLEALIGAIFLDRGYHYAERFIINRILPVYKELEKELTDETSNYKSILLEWVQKHHYTIEFRMVQEPKRNGAEFVCVVFVNEERLGMGRGLNKKEAHQQAAHDALENLSKTDPEFKEKPVEEVG</sequence>
<dbReference type="InterPro" id="IPR014720">
    <property type="entry name" value="dsRBD_dom"/>
</dbReference>
<dbReference type="PANTHER" id="PTHR11207">
    <property type="entry name" value="RIBONUCLEASE III"/>
    <property type="match status" value="1"/>
</dbReference>
<proteinExistence type="inferred from homology"/>
<keyword evidence="8" id="KW-0698">rRNA processing</keyword>
<dbReference type="PROSITE" id="PS00517">
    <property type="entry name" value="RNASE_3_1"/>
    <property type="match status" value="1"/>
</dbReference>
<keyword evidence="8" id="KW-0479">Metal-binding</keyword>
<organism evidence="12 13">
    <name type="scientific">Porphyromonas macacae</name>
    <dbReference type="NCBI Taxonomy" id="28115"/>
    <lineage>
        <taxon>Bacteria</taxon>
        <taxon>Pseudomonadati</taxon>
        <taxon>Bacteroidota</taxon>
        <taxon>Bacteroidia</taxon>
        <taxon>Bacteroidales</taxon>
        <taxon>Porphyromonadaceae</taxon>
        <taxon>Porphyromonas</taxon>
    </lineage>
</organism>
<keyword evidence="6 8" id="KW-0378">Hydrolase</keyword>
<dbReference type="GO" id="GO:0008033">
    <property type="term" value="P:tRNA processing"/>
    <property type="evidence" value="ECO:0007669"/>
    <property type="project" value="UniProtKB-KW"/>
</dbReference>
<dbReference type="GO" id="GO:0010468">
    <property type="term" value="P:regulation of gene expression"/>
    <property type="evidence" value="ECO:0007669"/>
    <property type="project" value="TreeGrafter"/>
</dbReference>
<evidence type="ECO:0000256" key="8">
    <source>
        <dbReference type="HAMAP-Rule" id="MF_00104"/>
    </source>
</evidence>
<keyword evidence="8" id="KW-0460">Magnesium</keyword>
<dbReference type="CDD" id="cd00593">
    <property type="entry name" value="RIBOc"/>
    <property type="match status" value="1"/>
</dbReference>
<dbReference type="GO" id="GO:0046872">
    <property type="term" value="F:metal ion binding"/>
    <property type="evidence" value="ECO:0007669"/>
    <property type="project" value="UniProtKB-KW"/>
</dbReference>
<feature type="active site" evidence="8">
    <location>
        <position position="134"/>
    </location>
</feature>
<evidence type="ECO:0000256" key="1">
    <source>
        <dbReference type="ARBA" id="ARBA00000109"/>
    </source>
</evidence>
<comment type="function">
    <text evidence="8">Digests double-stranded RNA. Involved in the processing of primary rRNA transcript to yield the immediate precursors to the large and small rRNAs (23S and 16S). Processes some mRNAs, and tRNAs when they are encoded in the rRNA operon. Processes pre-crRNA and tracrRNA of type II CRISPR loci if present in the organism.</text>
</comment>
<dbReference type="CDD" id="cd10845">
    <property type="entry name" value="DSRM_RNAse_III_family"/>
    <property type="match status" value="1"/>
</dbReference>
<dbReference type="GO" id="GO:0006397">
    <property type="term" value="P:mRNA processing"/>
    <property type="evidence" value="ECO:0007669"/>
    <property type="project" value="UniProtKB-UniRule"/>
</dbReference>
<feature type="binding site" evidence="8">
    <location>
        <position position="134"/>
    </location>
    <ligand>
        <name>Mg(2+)</name>
        <dbReference type="ChEBI" id="CHEBI:18420"/>
    </ligand>
</feature>
<name>A0A379DG02_9PORP</name>
<feature type="binding site" evidence="8">
    <location>
        <position position="131"/>
    </location>
    <ligand>
        <name>Mg(2+)</name>
        <dbReference type="ChEBI" id="CHEBI:18420"/>
    </ligand>
</feature>
<comment type="subunit">
    <text evidence="8">Homodimer.</text>
</comment>
<keyword evidence="8" id="KW-0819">tRNA processing</keyword>
<comment type="catalytic activity">
    <reaction evidence="1 8">
        <text>Endonucleolytic cleavage to 5'-phosphomonoester.</text>
        <dbReference type="EC" id="3.1.26.3"/>
    </reaction>
</comment>
<keyword evidence="3 8" id="KW-0507">mRNA processing</keyword>
<protein>
    <recommendedName>
        <fullName evidence="8">Ribonuclease 3</fullName>
        <ecNumber evidence="8">3.1.26.3</ecNumber>
    </recommendedName>
    <alternativeName>
        <fullName evidence="8">Ribonuclease III</fullName>
        <shortName evidence="8">RNase III</shortName>
    </alternativeName>
</protein>
<dbReference type="SUPFAM" id="SSF69065">
    <property type="entry name" value="RNase III domain-like"/>
    <property type="match status" value="1"/>
</dbReference>
<evidence type="ECO:0000313" key="13">
    <source>
        <dbReference type="Proteomes" id="UP000254263"/>
    </source>
</evidence>
<comment type="subcellular location">
    <subcellularLocation>
        <location evidence="8">Cytoplasm</location>
    </subcellularLocation>
</comment>
<evidence type="ECO:0000256" key="2">
    <source>
        <dbReference type="ARBA" id="ARBA00010183"/>
    </source>
</evidence>
<dbReference type="InterPro" id="IPR011907">
    <property type="entry name" value="RNase_III"/>
</dbReference>
<dbReference type="EC" id="3.1.26.3" evidence="8"/>
<dbReference type="Gene3D" id="3.30.160.20">
    <property type="match status" value="1"/>
</dbReference>
<dbReference type="InterPro" id="IPR036389">
    <property type="entry name" value="RNase_III_sf"/>
</dbReference>
<dbReference type="PROSITE" id="PS50137">
    <property type="entry name" value="DS_RBD"/>
    <property type="match status" value="1"/>
</dbReference>
<evidence type="ECO:0000259" key="11">
    <source>
        <dbReference type="PROSITE" id="PS50142"/>
    </source>
</evidence>
<dbReference type="GO" id="GO:0005737">
    <property type="term" value="C:cytoplasm"/>
    <property type="evidence" value="ECO:0007669"/>
    <property type="project" value="UniProtKB-SubCell"/>
</dbReference>
<gene>
    <name evidence="8 12" type="primary">rnc</name>
    <name evidence="12" type="ORF">NCTC13100_00394</name>
</gene>
<dbReference type="EMBL" id="UGTI01000001">
    <property type="protein sequence ID" value="SUB77279.1"/>
    <property type="molecule type" value="Genomic_DNA"/>
</dbReference>
<dbReference type="SMART" id="SM00358">
    <property type="entry name" value="DSRM"/>
    <property type="match status" value="1"/>
</dbReference>
<dbReference type="HAMAP" id="MF_00104">
    <property type="entry name" value="RNase_III"/>
    <property type="match status" value="1"/>
</dbReference>
<evidence type="ECO:0000256" key="7">
    <source>
        <dbReference type="ARBA" id="ARBA00022884"/>
    </source>
</evidence>
<dbReference type="PROSITE" id="PS50142">
    <property type="entry name" value="RNASE_3_2"/>
    <property type="match status" value="1"/>
</dbReference>
<evidence type="ECO:0000256" key="6">
    <source>
        <dbReference type="ARBA" id="ARBA00022801"/>
    </source>
</evidence>
<dbReference type="NCBIfam" id="TIGR02191">
    <property type="entry name" value="RNaseIII"/>
    <property type="match status" value="1"/>
</dbReference>
<comment type="similarity">
    <text evidence="2">Belongs to the ribonuclease III family.</text>
</comment>
<keyword evidence="4 8" id="KW-0540">Nuclease</keyword>
<dbReference type="GO" id="GO:0006364">
    <property type="term" value="P:rRNA processing"/>
    <property type="evidence" value="ECO:0007669"/>
    <property type="project" value="UniProtKB-UniRule"/>
</dbReference>
<feature type="binding site" evidence="8">
    <location>
        <position position="62"/>
    </location>
    <ligand>
        <name>Mg(2+)</name>
        <dbReference type="ChEBI" id="CHEBI:18420"/>
    </ligand>
</feature>
<dbReference type="Pfam" id="PF00035">
    <property type="entry name" value="dsrm"/>
    <property type="match status" value="1"/>
</dbReference>
<dbReference type="GO" id="GO:0003725">
    <property type="term" value="F:double-stranded RNA binding"/>
    <property type="evidence" value="ECO:0007669"/>
    <property type="project" value="TreeGrafter"/>
</dbReference>
<evidence type="ECO:0000313" key="12">
    <source>
        <dbReference type="EMBL" id="SUB77279.1"/>
    </source>
</evidence>
<dbReference type="Gene3D" id="1.10.1520.10">
    <property type="entry name" value="Ribonuclease III domain"/>
    <property type="match status" value="1"/>
</dbReference>
<evidence type="ECO:0000259" key="10">
    <source>
        <dbReference type="PROSITE" id="PS50137"/>
    </source>
</evidence>
<feature type="active site" evidence="8">
    <location>
        <position position="66"/>
    </location>
</feature>
<comment type="cofactor">
    <cofactor evidence="8">
        <name>Mg(2+)</name>
        <dbReference type="ChEBI" id="CHEBI:18420"/>
    </cofactor>
</comment>
<keyword evidence="8" id="KW-0963">Cytoplasm</keyword>
<dbReference type="SUPFAM" id="SSF54768">
    <property type="entry name" value="dsRNA-binding domain-like"/>
    <property type="match status" value="1"/>
</dbReference>
<dbReference type="Pfam" id="PF14622">
    <property type="entry name" value="Ribonucleas_3_3"/>
    <property type="match status" value="1"/>
</dbReference>
<keyword evidence="5 8" id="KW-0255">Endonuclease</keyword>
<feature type="region of interest" description="Disordered" evidence="9">
    <location>
        <begin position="229"/>
        <end position="255"/>
    </location>
</feature>
<dbReference type="RefSeq" id="WP_018359450.1">
    <property type="nucleotide sequence ID" value="NZ_UGTI01000001.1"/>
</dbReference>
<keyword evidence="8" id="KW-0699">rRNA-binding</keyword>
<evidence type="ECO:0000256" key="9">
    <source>
        <dbReference type="SAM" id="MobiDB-lite"/>
    </source>
</evidence>
<evidence type="ECO:0000256" key="5">
    <source>
        <dbReference type="ARBA" id="ARBA00022759"/>
    </source>
</evidence>
<dbReference type="AlphaFoldDB" id="A0A379DG02"/>
<dbReference type="Proteomes" id="UP000254263">
    <property type="component" value="Unassembled WGS sequence"/>
</dbReference>